<evidence type="ECO:0000313" key="2">
    <source>
        <dbReference type="EMBL" id="KAJ7636297.1"/>
    </source>
</evidence>
<feature type="region of interest" description="Disordered" evidence="1">
    <location>
        <begin position="140"/>
        <end position="159"/>
    </location>
</feature>
<feature type="non-terminal residue" evidence="2">
    <location>
        <position position="393"/>
    </location>
</feature>
<dbReference type="EMBL" id="JARKIF010000006">
    <property type="protein sequence ID" value="KAJ7636297.1"/>
    <property type="molecule type" value="Genomic_DNA"/>
</dbReference>
<gene>
    <name evidence="2" type="ORF">FB45DRAFT_906329</name>
</gene>
<evidence type="ECO:0000256" key="1">
    <source>
        <dbReference type="SAM" id="MobiDB-lite"/>
    </source>
</evidence>
<sequence>MVQGLSLALASQHSPPIASLALHSCPMPTQPPTMLEHRRPKPSSPRSRLSPYPSPLLSYPSESSSPHCLPTSTARLPLPSPTNKSSRSSARSWKCVLSGLGTRRELNGTATNAHDTPVAPLMEATTFLRDLETTLTLTPTPTSLHPNVGSTLSRPSTHGYDSELRTVLSLSVPPSPRLCESSTPSAARRLPATPSLHPSLPPKPLGPSVLVQNGPVRGCTPSRRFSPYALTCTTNTERGVESSSSPNSLPSTNPIIAESSTLRRPLAFSPVDAPTSLLTNTSLAVGAIGTRSAPNRRRGSGESLVPAILGSAPNGDSSAMIDLRPSSTRSEQTCTSANFGRVDLFAILPTISTLYLRVPRNMPAHQIKCRDWEQNGRASGDGEIFSASWRGSL</sequence>
<feature type="compositionally biased region" description="Polar residues" evidence="1">
    <location>
        <begin position="81"/>
        <end position="90"/>
    </location>
</feature>
<evidence type="ECO:0000313" key="3">
    <source>
        <dbReference type="Proteomes" id="UP001221142"/>
    </source>
</evidence>
<organism evidence="2 3">
    <name type="scientific">Roridomyces roridus</name>
    <dbReference type="NCBI Taxonomy" id="1738132"/>
    <lineage>
        <taxon>Eukaryota</taxon>
        <taxon>Fungi</taxon>
        <taxon>Dikarya</taxon>
        <taxon>Basidiomycota</taxon>
        <taxon>Agaricomycotina</taxon>
        <taxon>Agaricomycetes</taxon>
        <taxon>Agaricomycetidae</taxon>
        <taxon>Agaricales</taxon>
        <taxon>Marasmiineae</taxon>
        <taxon>Mycenaceae</taxon>
        <taxon>Roridomyces</taxon>
    </lineage>
</organism>
<feature type="region of interest" description="Disordered" evidence="1">
    <location>
        <begin position="20"/>
        <end position="90"/>
    </location>
</feature>
<comment type="caution">
    <text evidence="2">The sequence shown here is derived from an EMBL/GenBank/DDBJ whole genome shotgun (WGS) entry which is preliminary data.</text>
</comment>
<name>A0AAD7C148_9AGAR</name>
<feature type="region of interest" description="Disordered" evidence="1">
    <location>
        <begin position="174"/>
        <end position="255"/>
    </location>
</feature>
<proteinExistence type="predicted"/>
<feature type="region of interest" description="Disordered" evidence="1">
    <location>
        <begin position="289"/>
        <end position="318"/>
    </location>
</feature>
<dbReference type="Proteomes" id="UP001221142">
    <property type="component" value="Unassembled WGS sequence"/>
</dbReference>
<keyword evidence="3" id="KW-1185">Reference proteome</keyword>
<dbReference type="AlphaFoldDB" id="A0AAD7C148"/>
<feature type="compositionally biased region" description="Low complexity" evidence="1">
    <location>
        <begin position="44"/>
        <end position="66"/>
    </location>
</feature>
<accession>A0AAD7C148</accession>
<reference evidence="2" key="1">
    <citation type="submission" date="2023-03" db="EMBL/GenBank/DDBJ databases">
        <title>Massive genome expansion in bonnet fungi (Mycena s.s.) driven by repeated elements and novel gene families across ecological guilds.</title>
        <authorList>
            <consortium name="Lawrence Berkeley National Laboratory"/>
            <person name="Harder C.B."/>
            <person name="Miyauchi S."/>
            <person name="Viragh M."/>
            <person name="Kuo A."/>
            <person name="Thoen E."/>
            <person name="Andreopoulos B."/>
            <person name="Lu D."/>
            <person name="Skrede I."/>
            <person name="Drula E."/>
            <person name="Henrissat B."/>
            <person name="Morin E."/>
            <person name="Kohler A."/>
            <person name="Barry K."/>
            <person name="LaButti K."/>
            <person name="Morin E."/>
            <person name="Salamov A."/>
            <person name="Lipzen A."/>
            <person name="Mereny Z."/>
            <person name="Hegedus B."/>
            <person name="Baldrian P."/>
            <person name="Stursova M."/>
            <person name="Weitz H."/>
            <person name="Taylor A."/>
            <person name="Grigoriev I.V."/>
            <person name="Nagy L.G."/>
            <person name="Martin F."/>
            <person name="Kauserud H."/>
        </authorList>
    </citation>
    <scope>NUCLEOTIDE SEQUENCE</scope>
    <source>
        <strain evidence="2">9284</strain>
    </source>
</reference>
<feature type="compositionally biased region" description="Low complexity" evidence="1">
    <location>
        <begin position="242"/>
        <end position="254"/>
    </location>
</feature>
<protein>
    <submittedName>
        <fullName evidence="2">Uncharacterized protein</fullName>
    </submittedName>
</protein>